<dbReference type="InterPro" id="IPR018531">
    <property type="entry name" value="DUF1993"/>
</dbReference>
<reference evidence="1" key="2">
    <citation type="submission" date="2023-06" db="EMBL/GenBank/DDBJ databases">
        <authorList>
            <consortium name="Lawrence Berkeley National Laboratory"/>
            <person name="Haridas S."/>
            <person name="Hensen N."/>
            <person name="Bonometti L."/>
            <person name="Westerberg I."/>
            <person name="Brannstrom I.O."/>
            <person name="Guillou S."/>
            <person name="Cros-Aarteil S."/>
            <person name="Calhoun S."/>
            <person name="Kuo A."/>
            <person name="Mondo S."/>
            <person name="Pangilinan J."/>
            <person name="Riley R."/>
            <person name="LaButti K."/>
            <person name="Andreopoulos B."/>
            <person name="Lipzen A."/>
            <person name="Chen C."/>
            <person name="Yanf M."/>
            <person name="Daum C."/>
            <person name="Ng V."/>
            <person name="Clum A."/>
            <person name="Steindorff A."/>
            <person name="Ohm R."/>
            <person name="Martin F."/>
            <person name="Silar P."/>
            <person name="Natvig D."/>
            <person name="Lalanne C."/>
            <person name="Gautier V."/>
            <person name="Ament-velasquez S.L."/>
            <person name="Kruys A."/>
            <person name="Hutchinson M.I."/>
            <person name="Powell A.J."/>
            <person name="Barry K."/>
            <person name="Miller A.N."/>
            <person name="Grigoriev I.V."/>
            <person name="Debuchy R."/>
            <person name="Gladieux P."/>
            <person name="Thoren M.H."/>
            <person name="Johannesson H."/>
        </authorList>
    </citation>
    <scope>NUCLEOTIDE SEQUENCE</scope>
    <source>
        <strain evidence="1">CBS 232.78</strain>
    </source>
</reference>
<reference evidence="1" key="1">
    <citation type="journal article" date="2023" name="Mol. Phylogenet. Evol.">
        <title>Genome-scale phylogeny and comparative genomics of the fungal order Sordariales.</title>
        <authorList>
            <person name="Hensen N."/>
            <person name="Bonometti L."/>
            <person name="Westerberg I."/>
            <person name="Brannstrom I.O."/>
            <person name="Guillou S."/>
            <person name="Cros-Aarteil S."/>
            <person name="Calhoun S."/>
            <person name="Haridas S."/>
            <person name="Kuo A."/>
            <person name="Mondo S."/>
            <person name="Pangilinan J."/>
            <person name="Riley R."/>
            <person name="LaButti K."/>
            <person name="Andreopoulos B."/>
            <person name="Lipzen A."/>
            <person name="Chen C."/>
            <person name="Yan M."/>
            <person name="Daum C."/>
            <person name="Ng V."/>
            <person name="Clum A."/>
            <person name="Steindorff A."/>
            <person name="Ohm R.A."/>
            <person name="Martin F."/>
            <person name="Silar P."/>
            <person name="Natvig D.O."/>
            <person name="Lalanne C."/>
            <person name="Gautier V."/>
            <person name="Ament-Velasquez S.L."/>
            <person name="Kruys A."/>
            <person name="Hutchinson M.I."/>
            <person name="Powell A.J."/>
            <person name="Barry K."/>
            <person name="Miller A.N."/>
            <person name="Grigoriev I.V."/>
            <person name="Debuchy R."/>
            <person name="Gladieux P."/>
            <person name="Hiltunen Thoren M."/>
            <person name="Johannesson H."/>
        </authorList>
    </citation>
    <scope>NUCLEOTIDE SEQUENCE</scope>
    <source>
        <strain evidence="1">CBS 232.78</strain>
    </source>
</reference>
<dbReference type="SUPFAM" id="SSF109854">
    <property type="entry name" value="DinB/YfiT-like putative metalloenzymes"/>
    <property type="match status" value="1"/>
</dbReference>
<dbReference type="EMBL" id="JAULSW010000002">
    <property type="protein sequence ID" value="KAK3391155.1"/>
    <property type="molecule type" value="Genomic_DNA"/>
</dbReference>
<dbReference type="Gene3D" id="1.20.120.450">
    <property type="entry name" value="dinb family like domain"/>
    <property type="match status" value="1"/>
</dbReference>
<dbReference type="PANTHER" id="PTHR36922">
    <property type="entry name" value="BLL2446 PROTEIN"/>
    <property type="match status" value="1"/>
</dbReference>
<evidence type="ECO:0000313" key="2">
    <source>
        <dbReference type="Proteomes" id="UP001285441"/>
    </source>
</evidence>
<gene>
    <name evidence="1" type="ORF">B0H63DRAFT_467376</name>
</gene>
<protein>
    <recommendedName>
        <fullName evidence="3">DUF1993 domain-containing protein</fullName>
    </recommendedName>
</protein>
<dbReference type="PANTHER" id="PTHR36922:SF1">
    <property type="entry name" value="DUF1993 DOMAIN-CONTAINING PROTEIN"/>
    <property type="match status" value="1"/>
</dbReference>
<comment type="caution">
    <text evidence="1">The sequence shown here is derived from an EMBL/GenBank/DDBJ whole genome shotgun (WGS) entry which is preliminary data.</text>
</comment>
<organism evidence="1 2">
    <name type="scientific">Podospora didyma</name>
    <dbReference type="NCBI Taxonomy" id="330526"/>
    <lineage>
        <taxon>Eukaryota</taxon>
        <taxon>Fungi</taxon>
        <taxon>Dikarya</taxon>
        <taxon>Ascomycota</taxon>
        <taxon>Pezizomycotina</taxon>
        <taxon>Sordariomycetes</taxon>
        <taxon>Sordariomycetidae</taxon>
        <taxon>Sordariales</taxon>
        <taxon>Podosporaceae</taxon>
        <taxon>Podospora</taxon>
    </lineage>
</organism>
<name>A0AAE0P144_9PEZI</name>
<dbReference type="AlphaFoldDB" id="A0AAE0P144"/>
<dbReference type="InterPro" id="IPR034660">
    <property type="entry name" value="DinB/YfiT-like"/>
</dbReference>
<accession>A0AAE0P144</accession>
<proteinExistence type="predicted"/>
<dbReference type="Pfam" id="PF09351">
    <property type="entry name" value="DUF1993"/>
    <property type="match status" value="1"/>
</dbReference>
<keyword evidence="2" id="KW-1185">Reference proteome</keyword>
<evidence type="ECO:0008006" key="3">
    <source>
        <dbReference type="Google" id="ProtNLM"/>
    </source>
</evidence>
<evidence type="ECO:0000313" key="1">
    <source>
        <dbReference type="EMBL" id="KAK3391155.1"/>
    </source>
</evidence>
<dbReference type="Proteomes" id="UP001285441">
    <property type="component" value="Unassembled WGS sequence"/>
</dbReference>
<sequence length="283" mass="30748">MTHPMNITITMQYREGKSCRQGYWKETCNMPGPRISAYLKTIVSPNAARCSKPHHIWLHGSHSLSHPQPIHRFHRFFLPGAQFPASPTSTLCSHTANNIMPPITPFDVSINLHLRGLHALKALLTKTQASSDPAAAKCLPAAQSPHDAASLAFHVQSCTNLATSGLSLLSGTEQGAPVWPTNTENITLEHLIANVDKTIIQLEGPGGSTADLLDGVEDRDLEVTYGNGQTATWAGGREYILGYSIPNFMFHLCMAYSSLRSQGVDVGKMDFLVPFMVGMAPGF</sequence>